<reference evidence="4" key="1">
    <citation type="journal article" date="2019" name="Int. J. Syst. Evol. Microbiol.">
        <title>The Global Catalogue of Microorganisms (GCM) 10K type strain sequencing project: providing services to taxonomists for standard genome sequencing and annotation.</title>
        <authorList>
            <consortium name="The Broad Institute Genomics Platform"/>
            <consortium name="The Broad Institute Genome Sequencing Center for Infectious Disease"/>
            <person name="Wu L."/>
            <person name="Ma J."/>
        </authorList>
    </citation>
    <scope>NUCLEOTIDE SEQUENCE [LARGE SCALE GENOMIC DNA]</scope>
    <source>
        <strain evidence="4">CGMCC 4.7246</strain>
    </source>
</reference>
<evidence type="ECO:0000313" key="3">
    <source>
        <dbReference type="EMBL" id="MFC6087742.1"/>
    </source>
</evidence>
<name>A0ABW1NZ51_9PSEU</name>
<sequence length="381" mass="40778">MLVELVTRIPDYDRLPREELTGDIARVVERALRSFTTFLRSGTAPGRAELAFLRESAARRAEEGVPAEVVLTAYHVGVQVVWDSLAPDVRPGDIGAVMAVNSLALRYLGLVTPAVAAGYVDERQAIAEDERSAQHTVLSALLSGEGVDAAVAQSGTPLPPCYLVLALGVGPHRDEAVEGVDAVVAGRRKLRRLRARLDRRGPVLSALTPEGGTALLPRRVGPGVLPERTWAEVDELVGELGRAAGAVVTAGVVAAEPAEVPEAAVTAREVLDVALRFGRSPGAYRLDDVLLEYQMSRPSRALGRLATLLSSLEENDELLRTLEVFLRAGGRRQAASELHVHPNTVDYRLRRVRELTGLNPAEPGGAALVRAALVARAARRT</sequence>
<comment type="caution">
    <text evidence="3">The sequence shown here is derived from an EMBL/GenBank/DDBJ whole genome shotgun (WGS) entry which is preliminary data.</text>
</comment>
<dbReference type="PANTHER" id="PTHR33744">
    <property type="entry name" value="CARBOHYDRATE DIACID REGULATOR"/>
    <property type="match status" value="1"/>
</dbReference>
<feature type="domain" description="RsbT co-antagonist protein RsbRD N-terminal" evidence="2">
    <location>
        <begin position="2"/>
        <end position="133"/>
    </location>
</feature>
<dbReference type="Proteomes" id="UP001596220">
    <property type="component" value="Unassembled WGS sequence"/>
</dbReference>
<protein>
    <submittedName>
        <fullName evidence="3">PucR family transcriptional regulator</fullName>
    </submittedName>
</protein>
<gene>
    <name evidence="3" type="ORF">ACFP3R_00485</name>
</gene>
<feature type="domain" description="PucR C-terminal helix-turn-helix" evidence="1">
    <location>
        <begin position="318"/>
        <end position="374"/>
    </location>
</feature>
<proteinExistence type="predicted"/>
<dbReference type="Pfam" id="PF13556">
    <property type="entry name" value="HTH_30"/>
    <property type="match status" value="1"/>
</dbReference>
<evidence type="ECO:0000259" key="1">
    <source>
        <dbReference type="Pfam" id="PF13556"/>
    </source>
</evidence>
<dbReference type="InterPro" id="IPR042070">
    <property type="entry name" value="PucR_C-HTH_sf"/>
</dbReference>
<dbReference type="PANTHER" id="PTHR33744:SF1">
    <property type="entry name" value="DNA-BINDING TRANSCRIPTIONAL ACTIVATOR ADER"/>
    <property type="match status" value="1"/>
</dbReference>
<dbReference type="EMBL" id="JBHSQO010000001">
    <property type="protein sequence ID" value="MFC6087742.1"/>
    <property type="molecule type" value="Genomic_DNA"/>
</dbReference>
<dbReference type="Pfam" id="PF14361">
    <property type="entry name" value="RsbRD_N"/>
    <property type="match status" value="1"/>
</dbReference>
<dbReference type="RefSeq" id="WP_380631625.1">
    <property type="nucleotide sequence ID" value="NZ_JBHSQO010000001.1"/>
</dbReference>
<dbReference type="InterPro" id="IPR025751">
    <property type="entry name" value="RsbRD_N_dom"/>
</dbReference>
<dbReference type="InterPro" id="IPR025736">
    <property type="entry name" value="PucR_C-HTH_dom"/>
</dbReference>
<evidence type="ECO:0000313" key="4">
    <source>
        <dbReference type="Proteomes" id="UP001596220"/>
    </source>
</evidence>
<dbReference type="Gene3D" id="1.10.10.2840">
    <property type="entry name" value="PucR C-terminal helix-turn-helix domain"/>
    <property type="match status" value="1"/>
</dbReference>
<evidence type="ECO:0000259" key="2">
    <source>
        <dbReference type="Pfam" id="PF14361"/>
    </source>
</evidence>
<dbReference type="InterPro" id="IPR051448">
    <property type="entry name" value="CdaR-like_regulators"/>
</dbReference>
<accession>A0ABW1NZ51</accession>
<keyword evidence="4" id="KW-1185">Reference proteome</keyword>
<organism evidence="3 4">
    <name type="scientific">Saccharothrix lopnurensis</name>
    <dbReference type="NCBI Taxonomy" id="1670621"/>
    <lineage>
        <taxon>Bacteria</taxon>
        <taxon>Bacillati</taxon>
        <taxon>Actinomycetota</taxon>
        <taxon>Actinomycetes</taxon>
        <taxon>Pseudonocardiales</taxon>
        <taxon>Pseudonocardiaceae</taxon>
        <taxon>Saccharothrix</taxon>
    </lineage>
</organism>